<feature type="transmembrane region" description="Helical" evidence="1">
    <location>
        <begin position="154"/>
        <end position="174"/>
    </location>
</feature>
<dbReference type="EMBL" id="CAUWAG010000010">
    <property type="protein sequence ID" value="CAJ2507024.1"/>
    <property type="molecule type" value="Genomic_DNA"/>
</dbReference>
<protein>
    <submittedName>
        <fullName evidence="2">Uu.00g082100.m01.CDS01</fullName>
    </submittedName>
</protein>
<dbReference type="Proteomes" id="UP001295740">
    <property type="component" value="Unassembled WGS sequence"/>
</dbReference>
<reference evidence="2" key="1">
    <citation type="submission" date="2023-10" db="EMBL/GenBank/DDBJ databases">
        <authorList>
            <person name="Hackl T."/>
        </authorList>
    </citation>
    <scope>NUCLEOTIDE SEQUENCE</scope>
</reference>
<feature type="transmembrane region" description="Helical" evidence="1">
    <location>
        <begin position="118"/>
        <end position="142"/>
    </location>
</feature>
<accession>A0AAI8VLC0</accession>
<sequence>MKLHALARQWLAMLKDLGDMDEHIVRIRRLRDDSERSMGTTLTVEKATSRPLDNPFDELQSTCHFWTQWARTYAERTNIQINLMHHIATQKDSRANQEISHLTTDIAVRAQRENVSMFTLAIVTAVFLPGTFVSSVLSTVFFSYDGSLLSISQLWWTLPVVVVPLTFIVLYLWFRWVQNLLKRHSTAALEKRRAELEATIAKREE</sequence>
<organism evidence="2 3">
    <name type="scientific">Anthostomella pinea</name>
    <dbReference type="NCBI Taxonomy" id="933095"/>
    <lineage>
        <taxon>Eukaryota</taxon>
        <taxon>Fungi</taxon>
        <taxon>Dikarya</taxon>
        <taxon>Ascomycota</taxon>
        <taxon>Pezizomycotina</taxon>
        <taxon>Sordariomycetes</taxon>
        <taxon>Xylariomycetidae</taxon>
        <taxon>Xylariales</taxon>
        <taxon>Xylariaceae</taxon>
        <taxon>Anthostomella</taxon>
    </lineage>
</organism>
<comment type="caution">
    <text evidence="2">The sequence shown here is derived from an EMBL/GenBank/DDBJ whole genome shotgun (WGS) entry which is preliminary data.</text>
</comment>
<name>A0AAI8VLC0_9PEZI</name>
<evidence type="ECO:0000256" key="1">
    <source>
        <dbReference type="SAM" id="Phobius"/>
    </source>
</evidence>
<dbReference type="AlphaFoldDB" id="A0AAI8VLC0"/>
<proteinExistence type="predicted"/>
<evidence type="ECO:0000313" key="3">
    <source>
        <dbReference type="Proteomes" id="UP001295740"/>
    </source>
</evidence>
<evidence type="ECO:0000313" key="2">
    <source>
        <dbReference type="EMBL" id="CAJ2507024.1"/>
    </source>
</evidence>
<keyword evidence="3" id="KW-1185">Reference proteome</keyword>
<keyword evidence="1" id="KW-0812">Transmembrane</keyword>
<gene>
    <name evidence="2" type="ORF">KHLLAP_LOCUS7492</name>
</gene>
<keyword evidence="1" id="KW-0472">Membrane</keyword>
<keyword evidence="1" id="KW-1133">Transmembrane helix</keyword>
<dbReference type="Gene3D" id="1.20.58.340">
    <property type="entry name" value="Magnesium transport protein CorA, transmembrane region"/>
    <property type="match status" value="1"/>
</dbReference>